<protein>
    <submittedName>
        <fullName evidence="1">Uncharacterized protein</fullName>
    </submittedName>
</protein>
<evidence type="ECO:0000313" key="1">
    <source>
        <dbReference type="EMBL" id="EEH08985.1"/>
    </source>
</evidence>
<keyword evidence="2" id="KW-1185">Reference proteome</keyword>
<dbReference type="InParanoid" id="C0NGQ0"/>
<dbReference type="RefSeq" id="XP_045289466.1">
    <property type="nucleotide sequence ID" value="XM_045429571.1"/>
</dbReference>
<dbReference type="AlphaFoldDB" id="C0NGQ0"/>
<sequence>MQGRLLVWIRTLPDCSRSKGFRHLFCSALYHPYTKLDLPSASEHIVMSGPQSTLVYLRARRAADAFAVGEIILPEHPHAAAA</sequence>
<dbReference type="Proteomes" id="UP000001631">
    <property type="component" value="Unassembled WGS sequence"/>
</dbReference>
<dbReference type="HOGENOM" id="CLU_2557769_0_0_1"/>
<dbReference type="GeneID" id="69035538"/>
<evidence type="ECO:0000313" key="2">
    <source>
        <dbReference type="Proteomes" id="UP000001631"/>
    </source>
</evidence>
<proteinExistence type="predicted"/>
<dbReference type="EMBL" id="GG663365">
    <property type="protein sequence ID" value="EEH08985.1"/>
    <property type="molecule type" value="Genomic_DNA"/>
</dbReference>
<gene>
    <name evidence="1" type="ORF">HCBG_02522</name>
</gene>
<reference evidence="1" key="1">
    <citation type="submission" date="2009-02" db="EMBL/GenBank/DDBJ databases">
        <title>The Genome Sequence of Ajellomyces capsulatus strain G186AR.</title>
        <authorList>
            <consortium name="The Broad Institute Genome Sequencing Platform"/>
            <person name="Champion M."/>
            <person name="Cuomo C."/>
            <person name="Ma L.-J."/>
            <person name="Henn M.R."/>
            <person name="Sil A."/>
            <person name="Goldman B."/>
            <person name="Young S.K."/>
            <person name="Kodira C.D."/>
            <person name="Zeng Q."/>
            <person name="Koehrsen M."/>
            <person name="Alvarado L."/>
            <person name="Berlin A."/>
            <person name="Borenstein D."/>
            <person name="Chen Z."/>
            <person name="Engels R."/>
            <person name="Freedman E."/>
            <person name="Gellesch M."/>
            <person name="Goldberg J."/>
            <person name="Griggs A."/>
            <person name="Gujja S."/>
            <person name="Heiman D."/>
            <person name="Hepburn T."/>
            <person name="Howarth C."/>
            <person name="Jen D."/>
            <person name="Larson L."/>
            <person name="Lewis B."/>
            <person name="Mehta T."/>
            <person name="Park D."/>
            <person name="Pearson M."/>
            <person name="Roberts A."/>
            <person name="Saif S."/>
            <person name="Shea T."/>
            <person name="Shenoy N."/>
            <person name="Sisk P."/>
            <person name="Stolte C."/>
            <person name="Sykes S."/>
            <person name="Walk T."/>
            <person name="White J."/>
            <person name="Yandava C."/>
            <person name="Klein B."/>
            <person name="McEwen J.G."/>
            <person name="Puccia R."/>
            <person name="Goldman G.H."/>
            <person name="Felipe M.S."/>
            <person name="Nino-Vega G."/>
            <person name="San-Blas G."/>
            <person name="Taylor J."/>
            <person name="Mendoza L."/>
            <person name="Galagan J."/>
            <person name="Nusbaum C."/>
            <person name="Birren B."/>
        </authorList>
    </citation>
    <scope>NUCLEOTIDE SEQUENCE</scope>
    <source>
        <strain evidence="1">G186AR</strain>
    </source>
</reference>
<accession>C0NGQ0</accession>
<name>C0NGQ0_AJECG</name>
<organism evidence="1 2">
    <name type="scientific">Ajellomyces capsulatus (strain G186AR / H82 / ATCC MYA-2454 / RMSCC 2432)</name>
    <name type="common">Darling's disease fungus</name>
    <name type="synonym">Histoplasma capsulatum</name>
    <dbReference type="NCBI Taxonomy" id="447093"/>
    <lineage>
        <taxon>Eukaryota</taxon>
        <taxon>Fungi</taxon>
        <taxon>Dikarya</taxon>
        <taxon>Ascomycota</taxon>
        <taxon>Pezizomycotina</taxon>
        <taxon>Eurotiomycetes</taxon>
        <taxon>Eurotiomycetidae</taxon>
        <taxon>Onygenales</taxon>
        <taxon>Ajellomycetaceae</taxon>
        <taxon>Histoplasma</taxon>
    </lineage>
</organism>